<keyword evidence="3 6" id="KW-0812">Transmembrane</keyword>
<evidence type="ECO:0000256" key="6">
    <source>
        <dbReference type="SAM" id="Phobius"/>
    </source>
</evidence>
<evidence type="ECO:0000256" key="4">
    <source>
        <dbReference type="ARBA" id="ARBA00022989"/>
    </source>
</evidence>
<dbReference type="Gene3D" id="1.20.1540.10">
    <property type="entry name" value="Rhomboid-like"/>
    <property type="match status" value="1"/>
</dbReference>
<accession>A0A0D4BVQ3</accession>
<feature type="transmembrane region" description="Helical" evidence="6">
    <location>
        <begin position="130"/>
        <end position="152"/>
    </location>
</feature>
<dbReference type="SUPFAM" id="SSF144091">
    <property type="entry name" value="Rhomboid-like"/>
    <property type="match status" value="1"/>
</dbReference>
<dbReference type="InterPro" id="IPR035952">
    <property type="entry name" value="Rhomboid-like_sf"/>
</dbReference>
<dbReference type="InterPro" id="IPR051211">
    <property type="entry name" value="PG_lysyltransferase"/>
</dbReference>
<dbReference type="EMBL" id="CP011005">
    <property type="protein sequence ID" value="AJT40497.1"/>
    <property type="molecule type" value="Genomic_DNA"/>
</dbReference>
<dbReference type="Proteomes" id="UP000061839">
    <property type="component" value="Chromosome"/>
</dbReference>
<protein>
    <recommendedName>
        <fullName evidence="7">Phosphatidylglycerol lysyltransferase C-terminal domain-containing protein</fullName>
    </recommendedName>
</protein>
<feature type="transmembrane region" description="Helical" evidence="6">
    <location>
        <begin position="314"/>
        <end position="338"/>
    </location>
</feature>
<evidence type="ECO:0000256" key="3">
    <source>
        <dbReference type="ARBA" id="ARBA00022692"/>
    </source>
</evidence>
<gene>
    <name evidence="8" type="ORF">UM93_01170</name>
</gene>
<dbReference type="GO" id="GO:0005886">
    <property type="term" value="C:plasma membrane"/>
    <property type="evidence" value="ECO:0007669"/>
    <property type="project" value="UniProtKB-SubCell"/>
</dbReference>
<feature type="transmembrane region" description="Helical" evidence="6">
    <location>
        <begin position="350"/>
        <end position="372"/>
    </location>
</feature>
<feature type="domain" description="Phosphatidylglycerol lysyltransferase C-terminal" evidence="7">
    <location>
        <begin position="491"/>
        <end position="788"/>
    </location>
</feature>
<dbReference type="PANTHER" id="PTHR34697">
    <property type="entry name" value="PHOSPHATIDYLGLYCEROL LYSYLTRANSFERASE"/>
    <property type="match status" value="1"/>
</dbReference>
<evidence type="ECO:0000256" key="1">
    <source>
        <dbReference type="ARBA" id="ARBA00004651"/>
    </source>
</evidence>
<feature type="transmembrane region" description="Helical" evidence="6">
    <location>
        <begin position="222"/>
        <end position="241"/>
    </location>
</feature>
<feature type="transmembrane region" description="Helical" evidence="6">
    <location>
        <begin position="393"/>
        <end position="410"/>
    </location>
</feature>
<keyword evidence="4 6" id="KW-1133">Transmembrane helix</keyword>
<organism evidence="8 9">
    <name type="scientific">Psychromicrobium lacuslunae</name>
    <dbReference type="NCBI Taxonomy" id="1618207"/>
    <lineage>
        <taxon>Bacteria</taxon>
        <taxon>Bacillati</taxon>
        <taxon>Actinomycetota</taxon>
        <taxon>Actinomycetes</taxon>
        <taxon>Micrococcales</taxon>
        <taxon>Micrococcaceae</taxon>
        <taxon>Psychromicrobium</taxon>
    </lineage>
</organism>
<dbReference type="HOGENOM" id="CLU_017891_0_0_11"/>
<evidence type="ECO:0000256" key="2">
    <source>
        <dbReference type="ARBA" id="ARBA00022475"/>
    </source>
</evidence>
<dbReference type="Pfam" id="PF09924">
    <property type="entry name" value="LPG_synthase_C"/>
    <property type="match status" value="1"/>
</dbReference>
<dbReference type="AlphaFoldDB" id="A0A0D4BVQ3"/>
<evidence type="ECO:0000259" key="7">
    <source>
        <dbReference type="Pfam" id="PF09924"/>
    </source>
</evidence>
<dbReference type="InterPro" id="IPR024320">
    <property type="entry name" value="LPG_synthase_C"/>
</dbReference>
<evidence type="ECO:0000256" key="5">
    <source>
        <dbReference type="ARBA" id="ARBA00023136"/>
    </source>
</evidence>
<dbReference type="OrthoDB" id="594838at2"/>
<dbReference type="STRING" id="1618207.UM93_01170"/>
<keyword evidence="2" id="KW-1003">Cell membrane</keyword>
<feature type="transmembrane region" description="Helical" evidence="6">
    <location>
        <begin position="103"/>
        <end position="124"/>
    </location>
</feature>
<proteinExistence type="predicted"/>
<keyword evidence="5 6" id="KW-0472">Membrane</keyword>
<name>A0A0D4BVQ3_9MICC</name>
<dbReference type="PATRIC" id="fig|1618207.4.peg.239"/>
<evidence type="ECO:0000313" key="8">
    <source>
        <dbReference type="EMBL" id="AJT40497.1"/>
    </source>
</evidence>
<evidence type="ECO:0000313" key="9">
    <source>
        <dbReference type="Proteomes" id="UP000061839"/>
    </source>
</evidence>
<keyword evidence="9" id="KW-1185">Reference proteome</keyword>
<dbReference type="KEGG" id="ari:UM93_01170"/>
<dbReference type="PANTHER" id="PTHR34697:SF2">
    <property type="entry name" value="PHOSPHATIDYLGLYCEROL LYSYLTRANSFERASE"/>
    <property type="match status" value="1"/>
</dbReference>
<feature type="transmembrane region" description="Helical" evidence="6">
    <location>
        <begin position="20"/>
        <end position="40"/>
    </location>
</feature>
<dbReference type="GO" id="GO:0055091">
    <property type="term" value="P:phospholipid homeostasis"/>
    <property type="evidence" value="ECO:0007669"/>
    <property type="project" value="TreeGrafter"/>
</dbReference>
<dbReference type="RefSeq" id="WP_045073159.1">
    <property type="nucleotide sequence ID" value="NZ_CP011005.1"/>
</dbReference>
<feature type="transmembrane region" description="Helical" evidence="6">
    <location>
        <begin position="186"/>
        <end position="202"/>
    </location>
</feature>
<feature type="transmembrane region" description="Helical" evidence="6">
    <location>
        <begin position="288"/>
        <end position="307"/>
    </location>
</feature>
<feature type="transmembrane region" description="Helical" evidence="6">
    <location>
        <begin position="443"/>
        <end position="467"/>
    </location>
</feature>
<sequence length="824" mass="89948">MTIPTRSSRSQRWLSPRTLALPLAYLLVFWLLGIFTGSVADGPSDATFTAFALDFSTASGQPWTLITSSFFATGWADYLVSSLLLLIGLGFACRFAGVWRTALAFFLGAVVSSFVLNLLLDWGVNNDAEWLGYLGGSYQVGCYAGLCAAVGMTTAQLEMLWRRRIRLLLLAVSIMFMLYLGVGQSILAFFGALLGIALGPLLSRRKTDFHLRHSSTRETRVLLATIVAVFAIGPLIAQLTASFSAGPLSLINQFTLQAGLDAEAVKEACNNQAACENLQSIVGASSPGAVLLTLIPVLLSLVCAEGLRRGRRLSFWITIAVQGYLAALCLLVSVVYLLDPGSDSTSEVLSVLAVYLAPMVLAPLLVILALILNRHAFQVSSTKQSVRQLAKTSLILSVTLVVVYSVAWFAEDNLDNDVPTSLLAQLPHLLIPFPGPFDSNLPQGLICTLLYTFGAAAIWLVLLYLLIRDYWRFSGQNTDQAADREKAAQLIRRGGDSLSHMALWDNNHYWFSPDGQAGIGYQVHHGVALTVAGPFGDPRWQAAAAQGFVAHSIELGLVPCFYSAPATLGPGIAELGFRPLEVAEETRLQVTSQNFRGKEWQNVRTAINKARKLEIKELWGSYASFSPGVRAQIAQLSEEWVAEKALPQLGFTLGGLDELKDDSVLCCVALDDAGTVLAVTSWLPVYQDGQINSWTLDFMRRHPDSFNGVMEFMIASAVKYFQQQVSEISLSGTPLAGSFNQDGERAEDAMTRLLAFLAVTLEPFYGFRSLAAFKARFQPTHRTMYMYYQDPLALPSIALAVTEAYLPGQSARQRTQMLRQLLAN</sequence>
<dbReference type="GO" id="GO:0016755">
    <property type="term" value="F:aminoacyltransferase activity"/>
    <property type="evidence" value="ECO:0007669"/>
    <property type="project" value="TreeGrafter"/>
</dbReference>
<reference evidence="8 9" key="1">
    <citation type="journal article" date="2015" name="Genome Announc.">
        <title>Complete Genome Sequencing of Protease-Producing Novel Arthrobacter sp. Strain IHBB 11108 Using PacBio Single-Molecule Real-Time Sequencing Technology.</title>
        <authorList>
            <person name="Kiran S."/>
            <person name="Swarnkar M.K."/>
            <person name="Pal M."/>
            <person name="Thakur R."/>
            <person name="Tewari R."/>
            <person name="Singh A.K."/>
            <person name="Gulati A."/>
        </authorList>
    </citation>
    <scope>NUCLEOTIDE SEQUENCE [LARGE SCALE GENOMIC DNA]</scope>
    <source>
        <strain evidence="8 9">IHBB 11108</strain>
    </source>
</reference>
<feature type="transmembrane region" description="Helical" evidence="6">
    <location>
        <begin position="78"/>
        <end position="96"/>
    </location>
</feature>
<feature type="transmembrane region" description="Helical" evidence="6">
    <location>
        <begin position="164"/>
        <end position="180"/>
    </location>
</feature>
<comment type="subcellular location">
    <subcellularLocation>
        <location evidence="1">Cell membrane</location>
        <topology evidence="1">Multi-pass membrane protein</topology>
    </subcellularLocation>
</comment>